<keyword evidence="11" id="KW-1185">Reference proteome</keyword>
<evidence type="ECO:0000313" key="11">
    <source>
        <dbReference type="Proteomes" id="UP000219338"/>
    </source>
</evidence>
<reference evidence="11" key="1">
    <citation type="journal article" date="2017" name="Nat. Ecol. Evol.">
        <title>Genome expansion and lineage-specific genetic innovations in the forest pathogenic fungi Armillaria.</title>
        <authorList>
            <person name="Sipos G."/>
            <person name="Prasanna A.N."/>
            <person name="Walter M.C."/>
            <person name="O'Connor E."/>
            <person name="Balint B."/>
            <person name="Krizsan K."/>
            <person name="Kiss B."/>
            <person name="Hess J."/>
            <person name="Varga T."/>
            <person name="Slot J."/>
            <person name="Riley R."/>
            <person name="Boka B."/>
            <person name="Rigling D."/>
            <person name="Barry K."/>
            <person name="Lee J."/>
            <person name="Mihaltcheva S."/>
            <person name="LaButti K."/>
            <person name="Lipzen A."/>
            <person name="Waldron R."/>
            <person name="Moloney N.M."/>
            <person name="Sperisen C."/>
            <person name="Kredics L."/>
            <person name="Vagvoelgyi C."/>
            <person name="Patrignani A."/>
            <person name="Fitzpatrick D."/>
            <person name="Nagy I."/>
            <person name="Doyle S."/>
            <person name="Anderson J.B."/>
            <person name="Grigoriev I.V."/>
            <person name="Gueldener U."/>
            <person name="Muensterkoetter M."/>
            <person name="Nagy L.G."/>
        </authorList>
    </citation>
    <scope>NUCLEOTIDE SEQUENCE [LARGE SCALE GENOMIC DNA]</scope>
    <source>
        <strain evidence="11">C18/9</strain>
    </source>
</reference>
<evidence type="ECO:0000256" key="7">
    <source>
        <dbReference type="SAM" id="Coils"/>
    </source>
</evidence>
<evidence type="ECO:0000256" key="3">
    <source>
        <dbReference type="ARBA" id="ARBA00009138"/>
    </source>
</evidence>
<feature type="compositionally biased region" description="Low complexity" evidence="8">
    <location>
        <begin position="560"/>
        <end position="571"/>
    </location>
</feature>
<feature type="compositionally biased region" description="Low complexity" evidence="8">
    <location>
        <begin position="332"/>
        <end position="342"/>
    </location>
</feature>
<protein>
    <recommendedName>
        <fullName evidence="9">mRNA decay factor PAT1 domain-containing protein</fullName>
    </recommendedName>
</protein>
<keyword evidence="4" id="KW-0963">Cytoplasm</keyword>
<dbReference type="PANTHER" id="PTHR21551:SF0">
    <property type="entry name" value="PROTEIN ASSOCIATED WITH TOPO II RELATED-1, ISOFORM A"/>
    <property type="match status" value="1"/>
</dbReference>
<feature type="region of interest" description="Disordered" evidence="8">
    <location>
        <begin position="1420"/>
        <end position="1446"/>
    </location>
</feature>
<name>A0A284R4N2_ARMOS</name>
<feature type="region of interest" description="Disordered" evidence="8">
    <location>
        <begin position="494"/>
        <end position="516"/>
    </location>
</feature>
<evidence type="ECO:0000256" key="1">
    <source>
        <dbReference type="ARBA" id="ARBA00004123"/>
    </source>
</evidence>
<feature type="region of interest" description="Disordered" evidence="8">
    <location>
        <begin position="41"/>
        <end position="60"/>
    </location>
</feature>
<dbReference type="PANTHER" id="PTHR21551">
    <property type="entry name" value="TOPOISOMERASE II-ASSOCIATED PROTEIN PAT1"/>
    <property type="match status" value="1"/>
</dbReference>
<dbReference type="Proteomes" id="UP000219338">
    <property type="component" value="Unassembled WGS sequence"/>
</dbReference>
<dbReference type="EMBL" id="FUEG01000004">
    <property type="protein sequence ID" value="SJL03677.1"/>
    <property type="molecule type" value="Genomic_DNA"/>
</dbReference>
<comment type="similarity">
    <text evidence="3">Belongs to the PAT1 family.</text>
</comment>
<keyword evidence="5" id="KW-0694">RNA-binding</keyword>
<dbReference type="OrthoDB" id="74835at2759"/>
<feature type="compositionally biased region" description="Basic and acidic residues" evidence="8">
    <location>
        <begin position="577"/>
        <end position="592"/>
    </location>
</feature>
<feature type="compositionally biased region" description="Polar residues" evidence="8">
    <location>
        <begin position="137"/>
        <end position="169"/>
    </location>
</feature>
<proteinExistence type="inferred from homology"/>
<dbReference type="GO" id="GO:0000290">
    <property type="term" value="P:deadenylation-dependent decapping of nuclear-transcribed mRNA"/>
    <property type="evidence" value="ECO:0007669"/>
    <property type="project" value="InterPro"/>
</dbReference>
<dbReference type="InterPro" id="IPR039900">
    <property type="entry name" value="Pat1-like"/>
</dbReference>
<evidence type="ECO:0000256" key="4">
    <source>
        <dbReference type="ARBA" id="ARBA00022490"/>
    </source>
</evidence>
<evidence type="ECO:0000256" key="5">
    <source>
        <dbReference type="ARBA" id="ARBA00022884"/>
    </source>
</evidence>
<dbReference type="GO" id="GO:0003723">
    <property type="term" value="F:RNA binding"/>
    <property type="evidence" value="ECO:0007669"/>
    <property type="project" value="UniProtKB-KW"/>
</dbReference>
<feature type="domain" description="mRNA decay factor PAT1" evidence="9">
    <location>
        <begin position="1"/>
        <end position="951"/>
    </location>
</feature>
<dbReference type="InterPro" id="IPR019167">
    <property type="entry name" value="PAT1_dom"/>
</dbReference>
<dbReference type="GO" id="GO:0005634">
    <property type="term" value="C:nucleus"/>
    <property type="evidence" value="ECO:0007669"/>
    <property type="project" value="UniProtKB-SubCell"/>
</dbReference>
<dbReference type="OMA" id="YTEDFYA"/>
<feature type="coiled-coil region" evidence="7">
    <location>
        <begin position="200"/>
        <end position="264"/>
    </location>
</feature>
<dbReference type="GO" id="GO:0000932">
    <property type="term" value="C:P-body"/>
    <property type="evidence" value="ECO:0007669"/>
    <property type="project" value="UniProtKB-SubCell"/>
</dbReference>
<evidence type="ECO:0000256" key="6">
    <source>
        <dbReference type="ARBA" id="ARBA00023242"/>
    </source>
</evidence>
<evidence type="ECO:0000256" key="8">
    <source>
        <dbReference type="SAM" id="MobiDB-lite"/>
    </source>
</evidence>
<feature type="compositionally biased region" description="Low complexity" evidence="8">
    <location>
        <begin position="101"/>
        <end position="112"/>
    </location>
</feature>
<accession>A0A284R4N2</accession>
<dbReference type="STRING" id="47428.A0A284R4N2"/>
<keyword evidence="7" id="KW-0175">Coiled coil</keyword>
<dbReference type="Pfam" id="PF09770">
    <property type="entry name" value="PAT1"/>
    <property type="match status" value="1"/>
</dbReference>
<feature type="compositionally biased region" description="Basic residues" evidence="8">
    <location>
        <begin position="1432"/>
        <end position="1443"/>
    </location>
</feature>
<feature type="region of interest" description="Disordered" evidence="8">
    <location>
        <begin position="1"/>
        <end position="24"/>
    </location>
</feature>
<evidence type="ECO:0000256" key="2">
    <source>
        <dbReference type="ARBA" id="ARBA00004201"/>
    </source>
</evidence>
<gene>
    <name evidence="10" type="ORF">ARMOST_07034</name>
</gene>
<feature type="region of interest" description="Disordered" evidence="8">
    <location>
        <begin position="556"/>
        <end position="596"/>
    </location>
</feature>
<feature type="region of interest" description="Disordered" evidence="8">
    <location>
        <begin position="330"/>
        <end position="364"/>
    </location>
</feature>
<dbReference type="GO" id="GO:0033962">
    <property type="term" value="P:P-body assembly"/>
    <property type="evidence" value="ECO:0007669"/>
    <property type="project" value="TreeGrafter"/>
</dbReference>
<comment type="subcellular location">
    <subcellularLocation>
        <location evidence="2">Cytoplasm</location>
        <location evidence="2">P-body</location>
    </subcellularLocation>
    <subcellularLocation>
        <location evidence="1">Nucleus</location>
    </subcellularLocation>
</comment>
<feature type="region of interest" description="Disordered" evidence="8">
    <location>
        <begin position="101"/>
        <end position="169"/>
    </location>
</feature>
<keyword evidence="6" id="KW-0539">Nucleus</keyword>
<evidence type="ECO:0000259" key="9">
    <source>
        <dbReference type="Pfam" id="PF09770"/>
    </source>
</evidence>
<evidence type="ECO:0000313" key="10">
    <source>
        <dbReference type="EMBL" id="SJL03677.1"/>
    </source>
</evidence>
<organism evidence="10 11">
    <name type="scientific">Armillaria ostoyae</name>
    <name type="common">Armillaria root rot fungus</name>
    <dbReference type="NCBI Taxonomy" id="47428"/>
    <lineage>
        <taxon>Eukaryota</taxon>
        <taxon>Fungi</taxon>
        <taxon>Dikarya</taxon>
        <taxon>Basidiomycota</taxon>
        <taxon>Agaricomycotina</taxon>
        <taxon>Agaricomycetes</taxon>
        <taxon>Agaricomycetidae</taxon>
        <taxon>Agaricales</taxon>
        <taxon>Marasmiineae</taxon>
        <taxon>Physalacriaceae</taxon>
        <taxon>Armillaria</taxon>
    </lineage>
</organism>
<sequence>MSFFGFEQSDLEKEKQRFLEGGPQDTENLAVFTWGEEGYDGLGDALQEGGDDLNDETFGGTGAVGKDFDFSNTGGLHDSHALSGYPDNSKDPLAQENFAPQARQPAPAVPVQSSSKTTPGRSLESLWDDKSPFSVLPRNNGTARSTTSPFASQSAARGPQTLSHGVSQSGMRTLAEIEAEMRVATQQSRQAAVHREKLLRRQQEEDYLREQELLRQQQQEEEEFLRHEELQRQRYLYQQEQLQIQRLQQQRELQQRELLQQAQSTPPPRMLPVSQSPRFLEHQRQILLLQQQQEQQQILRLQELQEQLRMESLERQLRAQQLNNLGTHHRQLSGQSLSPQLQHQRRQRSRSPSGTIPLQDSLPYHPQNIQLQQRLLSEMAQVEFLRDMQGSNPAEQEALRMEAMRKIVEAEKLEEKRRRRAAKIAHMSRYNDLMTQSDKDFITRIQVSQLVTQDPYADDFYAQAYGAIMRSRMGIHSQDERVLKFGSSGGIGLGIAPKGGHRRQSAMQKMEQQVERIVSNARRREEEKGLHSLHSLQGALGKTSGRSYKAAPRQLLQVDSSSASSSPTLSHAHAHISKQDSMDAKNKGKEQAAAEAAKLGREALGNAADTSSDLIRKEPLTRREILTCLEDLHDLVLKAEQLKQEEPLPEEMQFSAEWEYEYSGVVDQMWNQLKVMVPIATRSYSIAVNLRTVFIVAFSDPHPFISLLSVAKGKRVLSRLARHFDNQQMLTMLTLLIACFNQLDVFRQAPLLDTLEDTPERVEVERQTNAFLSNVLHSIISVVSNGSLRLVTGLLGLLLDRNNVSEVAQTQPGLSLLTLFLTRVQVIKEGATVLENELPTVEDANQWQLMFDHMFEQLTPDFPLLFPSSRIVARGFHLNQATIAVDIIDRPVWQFLAALALHALPEQQPVLVHSLREKVLENVVSAKKGWVSDEQERRAKLHNVDLFLSALEDDNEDEDTDSFTILDMQDISSGIKGPFSLPVILVRKEYRVFRKSVMAGRYNSFVTGQPGIGTTYFLFFVLVTFVLEGRRFLFVSKGVKWYIDNGGVAQVSRVPLSAPGKDWLQDPLVILIDGDGKDDQYQPEFKPREYRVIMVTSLWDDDHRDWVKRKAIGSVQELAMQGWDAKELRFASSFLYESDITPIRLENAIRLFGRSPRVCFAAATGSNGAAIAFNNIKSAVQGVPDIPAALLSYLMGTSVPHTLLEVIPQDKPRLWACVAVRPVSGLALDLLFHDQMERWRQSVYDLYSELRNLSGVAAFIEMTWERVLHRYLSQVQGHFELTPLDSSHPPYTLHLSQPFHIHDACSTDVAFRSTLLKAFDSDGSVTQSCYAYADTPALDSVAIVGSNFLGFQMAIGSTHSMKLIALQRAQRWLKIGTPLEKFRPSKDNKWNIIFMVPSTLKGNFPLQSIDDSKASLWKPPKAQTLTPSGKGRSNKQKHKKRPVKANPDFEDSGVWRNCLYQYAWFVDEKDVFPAYAAYLEDFDNAFSTVTGYN</sequence>